<proteinExistence type="predicted"/>
<comment type="caution">
    <text evidence="5">The sequence shown here is derived from an EMBL/GenBank/DDBJ whole genome shotgun (WGS) entry which is preliminary data.</text>
</comment>
<name>A0A132MMH9_9ACTN</name>
<evidence type="ECO:0000256" key="1">
    <source>
        <dbReference type="ARBA" id="ARBA00022448"/>
    </source>
</evidence>
<dbReference type="GO" id="GO:0016887">
    <property type="term" value="F:ATP hydrolysis activity"/>
    <property type="evidence" value="ECO:0007669"/>
    <property type="project" value="InterPro"/>
</dbReference>
<keyword evidence="2" id="KW-0547">Nucleotide-binding</keyword>
<dbReference type="PROSITE" id="PS00211">
    <property type="entry name" value="ABC_TRANSPORTER_1"/>
    <property type="match status" value="1"/>
</dbReference>
<evidence type="ECO:0000256" key="2">
    <source>
        <dbReference type="ARBA" id="ARBA00022741"/>
    </source>
</evidence>
<dbReference type="SUPFAM" id="SSF52540">
    <property type="entry name" value="P-loop containing nucleoside triphosphate hydrolases"/>
    <property type="match status" value="1"/>
</dbReference>
<evidence type="ECO:0000259" key="4">
    <source>
        <dbReference type="PROSITE" id="PS50893"/>
    </source>
</evidence>
<accession>A0A132MMH9</accession>
<evidence type="ECO:0000313" key="6">
    <source>
        <dbReference type="Proteomes" id="UP000070188"/>
    </source>
</evidence>
<dbReference type="EMBL" id="LAXD01000001">
    <property type="protein sequence ID" value="KWW99066.1"/>
    <property type="molecule type" value="Genomic_DNA"/>
</dbReference>
<dbReference type="Proteomes" id="UP000070188">
    <property type="component" value="Unassembled WGS sequence"/>
</dbReference>
<keyword evidence="6" id="KW-1185">Reference proteome</keyword>
<feature type="domain" description="ABC transporter" evidence="4">
    <location>
        <begin position="8"/>
        <end position="240"/>
    </location>
</feature>
<dbReference type="AlphaFoldDB" id="A0A132MMH9"/>
<dbReference type="InterPro" id="IPR003439">
    <property type="entry name" value="ABC_transporter-like_ATP-bd"/>
</dbReference>
<dbReference type="PROSITE" id="PS50893">
    <property type="entry name" value="ABC_TRANSPORTER_2"/>
    <property type="match status" value="1"/>
</dbReference>
<dbReference type="PATRIC" id="fig|1469144.10.peg.802"/>
<dbReference type="InterPro" id="IPR050166">
    <property type="entry name" value="ABC_transporter_ATP-bind"/>
</dbReference>
<evidence type="ECO:0000256" key="3">
    <source>
        <dbReference type="ARBA" id="ARBA00022840"/>
    </source>
</evidence>
<dbReference type="Pfam" id="PF00005">
    <property type="entry name" value="ABC_tran"/>
    <property type="match status" value="1"/>
</dbReference>
<dbReference type="STRING" id="1469144.LI90_698"/>
<organism evidence="5 6">
    <name type="scientific">Carbonactinospora thermoautotrophica</name>
    <dbReference type="NCBI Taxonomy" id="1469144"/>
    <lineage>
        <taxon>Bacteria</taxon>
        <taxon>Bacillati</taxon>
        <taxon>Actinomycetota</taxon>
        <taxon>Actinomycetes</taxon>
        <taxon>Kitasatosporales</taxon>
        <taxon>Carbonactinosporaceae</taxon>
        <taxon>Carbonactinospora</taxon>
    </lineage>
</organism>
<dbReference type="GO" id="GO:0005524">
    <property type="term" value="F:ATP binding"/>
    <property type="evidence" value="ECO:0007669"/>
    <property type="project" value="UniProtKB-KW"/>
</dbReference>
<keyword evidence="3" id="KW-0067">ATP-binding</keyword>
<gene>
    <name evidence="5" type="ORF">LI90_698</name>
</gene>
<dbReference type="PANTHER" id="PTHR42788:SF13">
    <property type="entry name" value="ALIPHATIC SULFONATES IMPORT ATP-BINDING PROTEIN SSUB"/>
    <property type="match status" value="1"/>
</dbReference>
<dbReference type="InterPro" id="IPR027417">
    <property type="entry name" value="P-loop_NTPase"/>
</dbReference>
<dbReference type="PANTHER" id="PTHR42788">
    <property type="entry name" value="TAURINE IMPORT ATP-BINDING PROTEIN-RELATED"/>
    <property type="match status" value="1"/>
</dbReference>
<dbReference type="InterPro" id="IPR017871">
    <property type="entry name" value="ABC_transporter-like_CS"/>
</dbReference>
<dbReference type="Gene3D" id="3.40.50.300">
    <property type="entry name" value="P-loop containing nucleotide triphosphate hydrolases"/>
    <property type="match status" value="1"/>
</dbReference>
<evidence type="ECO:0000313" key="5">
    <source>
        <dbReference type="EMBL" id="KWW99066.1"/>
    </source>
</evidence>
<protein>
    <recommendedName>
        <fullName evidence="4">ABC transporter domain-containing protein</fullName>
    </recommendedName>
</protein>
<reference evidence="6" key="1">
    <citation type="submission" date="2015-04" db="EMBL/GenBank/DDBJ databases">
        <title>Physiological reanalysis, assessment of diazotrophy, and genome sequences of multiple isolates of Streptomyces thermoautotrophicus.</title>
        <authorList>
            <person name="MacKellar D.C."/>
            <person name="Lieber L."/>
            <person name="Norman J."/>
            <person name="Bolger A."/>
            <person name="Tobin C."/>
            <person name="Murray J.W."/>
            <person name="Chang R."/>
            <person name="Ford T."/>
            <person name="Nguyen P.Q."/>
            <person name="Woodward J."/>
            <person name="Permingeat H."/>
            <person name="Joshi N.S."/>
            <person name="Silver P.A."/>
            <person name="Usadel B."/>
            <person name="Rutherford A.W."/>
            <person name="Friesen M."/>
            <person name="Prell J."/>
        </authorList>
    </citation>
    <scope>NUCLEOTIDE SEQUENCE [LARGE SCALE GENOMIC DNA]</scope>
    <source>
        <strain evidence="6">H1</strain>
    </source>
</reference>
<dbReference type="SMART" id="SM00382">
    <property type="entry name" value="AAA"/>
    <property type="match status" value="1"/>
</dbReference>
<keyword evidence="1" id="KW-0813">Transport</keyword>
<sequence length="263" mass="28513">MGWAMRSVEVRGVTKRYWAEAGEAFDALGGVDLEAAAGEFLAILGPSGCGKTTLLRMIAGLEEPTTGEVRVGGRAVTGPGPDRSVVFQQPALLPWRTAAANVAFPLEVAGVPRQERRRRVAELLSLVGLEGFERAYPHELSGGMRQRVDLARALATRPDVLLADEPFGALDAITRNAMQEELLRVWRRDRTTVLFVTHSADEAVFLADRVAVLAPRPGRLVGVVTVDLPRPRDRTSAEFVALRREVLDLLKPGSRGHAPRVGG</sequence>
<dbReference type="CDD" id="cd03293">
    <property type="entry name" value="ABC_NrtD_SsuB_transporters"/>
    <property type="match status" value="1"/>
</dbReference>
<dbReference type="InterPro" id="IPR003593">
    <property type="entry name" value="AAA+_ATPase"/>
</dbReference>